<reference evidence="1 2" key="1">
    <citation type="submission" date="2018-07" db="EMBL/GenBank/DDBJ databases">
        <title>Genomic Encyclopedia of Type Strains, Phase IV (KMG-IV): sequencing the most valuable type-strain genomes for metagenomic binning, comparative biology and taxonomic classification.</title>
        <authorList>
            <person name="Goeker M."/>
        </authorList>
    </citation>
    <scope>NUCLEOTIDE SEQUENCE [LARGE SCALE GENOMIC DNA]</scope>
    <source>
        <strain evidence="1 2">DSM 21352</strain>
    </source>
</reference>
<protein>
    <submittedName>
        <fullName evidence="1">Uncharacterized protein</fullName>
    </submittedName>
</protein>
<dbReference type="Proteomes" id="UP000255265">
    <property type="component" value="Unassembled WGS sequence"/>
</dbReference>
<dbReference type="STRING" id="433924.NS331_12150"/>
<evidence type="ECO:0000313" key="2">
    <source>
        <dbReference type="Proteomes" id="UP000255265"/>
    </source>
</evidence>
<keyword evidence="2" id="KW-1185">Reference proteome</keyword>
<dbReference type="EMBL" id="QQAV01000003">
    <property type="protein sequence ID" value="RDI26315.1"/>
    <property type="molecule type" value="Genomic_DNA"/>
</dbReference>
<accession>A0A370FHT0</accession>
<name>A0A370FHT0_9BURK</name>
<gene>
    <name evidence="1" type="ORF">DFR41_103475</name>
</gene>
<sequence>MRRVEHTELSARCKPGYGDRMLHGSSWSPTEKKIARSVFDAALQSELADLIAQVRETAATLSTADELWDLQELLHRRRREISDKYDYRYPRLELLFVWLLRERRIALAQLQGLKPERLARIESVLAQALCDEERGAGAGQDDPAPR</sequence>
<proteinExistence type="predicted"/>
<evidence type="ECO:0000313" key="1">
    <source>
        <dbReference type="EMBL" id="RDI26315.1"/>
    </source>
</evidence>
<dbReference type="Gene3D" id="6.10.140.1840">
    <property type="match status" value="1"/>
</dbReference>
<comment type="caution">
    <text evidence="1">The sequence shown here is derived from an EMBL/GenBank/DDBJ whole genome shotgun (WGS) entry which is preliminary data.</text>
</comment>
<dbReference type="InterPro" id="IPR041601">
    <property type="entry name" value="FRP"/>
</dbReference>
<dbReference type="Pfam" id="PF18032">
    <property type="entry name" value="FRP"/>
    <property type="match status" value="1"/>
</dbReference>
<organism evidence="1 2">
    <name type="scientific">Pseudacidovorax intermedius</name>
    <dbReference type="NCBI Taxonomy" id="433924"/>
    <lineage>
        <taxon>Bacteria</taxon>
        <taxon>Pseudomonadati</taxon>
        <taxon>Pseudomonadota</taxon>
        <taxon>Betaproteobacteria</taxon>
        <taxon>Burkholderiales</taxon>
        <taxon>Comamonadaceae</taxon>
        <taxon>Pseudacidovorax</taxon>
    </lineage>
</organism>
<dbReference type="AlphaFoldDB" id="A0A370FHT0"/>
<dbReference type="InterPro" id="IPR053747">
    <property type="entry name" value="Fluoresc_Recovery_Reg"/>
</dbReference>
<dbReference type="GO" id="GO:0042651">
    <property type="term" value="C:thylakoid membrane"/>
    <property type="evidence" value="ECO:0007669"/>
    <property type="project" value="InterPro"/>
</dbReference>